<feature type="compositionally biased region" description="Polar residues" evidence="1">
    <location>
        <begin position="108"/>
        <end position="144"/>
    </location>
</feature>
<comment type="caution">
    <text evidence="2">The sequence shown here is derived from an EMBL/GenBank/DDBJ whole genome shotgun (WGS) entry which is preliminary data.</text>
</comment>
<dbReference type="InterPro" id="IPR011006">
    <property type="entry name" value="CheY-like_superfamily"/>
</dbReference>
<dbReference type="Proteomes" id="UP000830835">
    <property type="component" value="Unassembled WGS sequence"/>
</dbReference>
<feature type="region of interest" description="Disordered" evidence="1">
    <location>
        <begin position="283"/>
        <end position="323"/>
    </location>
</feature>
<feature type="compositionally biased region" description="Polar residues" evidence="1">
    <location>
        <begin position="305"/>
        <end position="323"/>
    </location>
</feature>
<reference evidence="2" key="1">
    <citation type="submission" date="2021-02" db="EMBL/GenBank/DDBJ databases">
        <title>The CRISPR/cas machinery reduction and long-range gene transfer in the hot spring cyanobacterium Synechococcus.</title>
        <authorList>
            <person name="Dvorak P."/>
            <person name="Jahodarova E."/>
            <person name="Hasler P."/>
            <person name="Poulickova A."/>
        </authorList>
    </citation>
    <scope>NUCLEOTIDE SEQUENCE</scope>
    <source>
        <strain evidence="2">Rupite</strain>
    </source>
</reference>
<evidence type="ECO:0000313" key="3">
    <source>
        <dbReference type="Proteomes" id="UP000830835"/>
    </source>
</evidence>
<evidence type="ECO:0000256" key="1">
    <source>
        <dbReference type="SAM" id="MobiDB-lite"/>
    </source>
</evidence>
<protein>
    <recommendedName>
        <fullName evidence="4">Response regulatory domain-containing protein</fullName>
    </recommendedName>
</protein>
<dbReference type="EMBL" id="JAFIRA010000061">
    <property type="protein sequence ID" value="MCJ2544383.1"/>
    <property type="molecule type" value="Genomic_DNA"/>
</dbReference>
<sequence length="385" mass="42658">MTSALREMPIGINAYVRYRGCDFNLLCRYRNEILRVKQLYQNLAACFTSNPEELVWMPIRDLEHVALSELQKILNPSPPVPVKLYTVPEVEAPTRKTQTPTKAPAGQHPNTPTRNTHAASTRVTQSQARAAATPTSNPIKTSNPTPAVRRVLISQADPFQAKLWQLALGSQGVQVILADAAGELEGLLDQVKKYRPHLLIQDMGATHFNPYEFCRDCHSRYPQLPILLTHAVNRAIADGEKRWATLQGAADIIPALKPSVQELIPSLVYVLGRLQLPSPDVETLKRSLRPKSGSQTNPAVPAPQGSRSTGQAIKMPSPSSRPTQALELEIPSDLPPHHPNRPSLMAFIGMPKSEPKPMEPRNKQQAHEQLGSWLKKCWQVLHAPV</sequence>
<accession>A0ABT0CF22</accession>
<dbReference type="RefSeq" id="WP_244352904.1">
    <property type="nucleotide sequence ID" value="NZ_JAFIRA010000061.1"/>
</dbReference>
<name>A0ABT0CF22_THEVL</name>
<keyword evidence="3" id="KW-1185">Reference proteome</keyword>
<dbReference type="Gene3D" id="3.40.50.2300">
    <property type="match status" value="1"/>
</dbReference>
<proteinExistence type="predicted"/>
<organism evidence="2 3">
    <name type="scientific">Thermostichus vulcanus str. 'Rupite'</name>
    <dbReference type="NCBI Taxonomy" id="2813851"/>
    <lineage>
        <taxon>Bacteria</taxon>
        <taxon>Bacillati</taxon>
        <taxon>Cyanobacteriota</taxon>
        <taxon>Cyanophyceae</taxon>
        <taxon>Thermostichales</taxon>
        <taxon>Thermostichaceae</taxon>
        <taxon>Thermostichus</taxon>
    </lineage>
</organism>
<evidence type="ECO:0008006" key="4">
    <source>
        <dbReference type="Google" id="ProtNLM"/>
    </source>
</evidence>
<gene>
    <name evidence="2" type="ORF">JX360_15965</name>
</gene>
<evidence type="ECO:0000313" key="2">
    <source>
        <dbReference type="EMBL" id="MCJ2544383.1"/>
    </source>
</evidence>
<dbReference type="SUPFAM" id="SSF52172">
    <property type="entry name" value="CheY-like"/>
    <property type="match status" value="1"/>
</dbReference>
<feature type="region of interest" description="Disordered" evidence="1">
    <location>
        <begin position="90"/>
        <end position="144"/>
    </location>
</feature>